<comment type="caution">
    <text evidence="1">The sequence shown here is derived from an EMBL/GenBank/DDBJ whole genome shotgun (WGS) entry which is preliminary data.</text>
</comment>
<dbReference type="AlphaFoldDB" id="A0A9D2ML83"/>
<protein>
    <submittedName>
        <fullName evidence="1">Uncharacterized protein</fullName>
    </submittedName>
</protein>
<evidence type="ECO:0000313" key="1">
    <source>
        <dbReference type="EMBL" id="HJB79750.1"/>
    </source>
</evidence>
<sequence length="82" mass="8859">MKELLLESPEGCGYRYAILVDEMAVGGLCCESYGIKVTGPDGDSQAVPNITVSAGRIDELAELVCRNQVSPVTLRDVVEDWL</sequence>
<dbReference type="Pfam" id="PF20124">
    <property type="entry name" value="DUF6514"/>
    <property type="match status" value="1"/>
</dbReference>
<name>A0A9D2ML83_9FIRM</name>
<organism evidence="1 2">
    <name type="scientific">Candidatus Flavonifractor intestinigallinarum</name>
    <dbReference type="NCBI Taxonomy" id="2838586"/>
    <lineage>
        <taxon>Bacteria</taxon>
        <taxon>Bacillati</taxon>
        <taxon>Bacillota</taxon>
        <taxon>Clostridia</taxon>
        <taxon>Eubacteriales</taxon>
        <taxon>Oscillospiraceae</taxon>
        <taxon>Flavonifractor</taxon>
    </lineage>
</organism>
<gene>
    <name evidence="1" type="ORF">H9712_02075</name>
</gene>
<dbReference type="Proteomes" id="UP000823921">
    <property type="component" value="Unassembled WGS sequence"/>
</dbReference>
<evidence type="ECO:0000313" key="2">
    <source>
        <dbReference type="Proteomes" id="UP000823921"/>
    </source>
</evidence>
<reference evidence="1" key="2">
    <citation type="submission" date="2021-04" db="EMBL/GenBank/DDBJ databases">
        <authorList>
            <person name="Gilroy R."/>
        </authorList>
    </citation>
    <scope>NUCLEOTIDE SEQUENCE</scope>
    <source>
        <strain evidence="1">CHK192-8294</strain>
    </source>
</reference>
<dbReference type="InterPro" id="IPR017016">
    <property type="entry name" value="UCP033595"/>
</dbReference>
<reference evidence="1" key="1">
    <citation type="journal article" date="2021" name="PeerJ">
        <title>Extensive microbial diversity within the chicken gut microbiome revealed by metagenomics and culture.</title>
        <authorList>
            <person name="Gilroy R."/>
            <person name="Ravi A."/>
            <person name="Getino M."/>
            <person name="Pursley I."/>
            <person name="Horton D.L."/>
            <person name="Alikhan N.F."/>
            <person name="Baker D."/>
            <person name="Gharbi K."/>
            <person name="Hall N."/>
            <person name="Watson M."/>
            <person name="Adriaenssens E.M."/>
            <person name="Foster-Nyarko E."/>
            <person name="Jarju S."/>
            <person name="Secka A."/>
            <person name="Antonio M."/>
            <person name="Oren A."/>
            <person name="Chaudhuri R.R."/>
            <person name="La Ragione R."/>
            <person name="Hildebrand F."/>
            <person name="Pallen M.J."/>
        </authorList>
    </citation>
    <scope>NUCLEOTIDE SEQUENCE</scope>
    <source>
        <strain evidence="1">CHK192-8294</strain>
    </source>
</reference>
<accession>A0A9D2ML83</accession>
<proteinExistence type="predicted"/>
<dbReference type="EMBL" id="DWXO01000021">
    <property type="protein sequence ID" value="HJB79750.1"/>
    <property type="molecule type" value="Genomic_DNA"/>
</dbReference>